<evidence type="ECO:0000313" key="10">
    <source>
        <dbReference type="EMBL" id="VDP01636.1"/>
    </source>
</evidence>
<evidence type="ECO:0000256" key="4">
    <source>
        <dbReference type="ARBA" id="ARBA00023015"/>
    </source>
</evidence>
<dbReference type="PANTHER" id="PTHR45636:SF41">
    <property type="entry name" value="PAIRED BOX PROTEIN PAX-6-RELATED"/>
    <property type="match status" value="1"/>
</dbReference>
<accession>A0A183IIY0</accession>
<evidence type="ECO:0000256" key="5">
    <source>
        <dbReference type="ARBA" id="ARBA00023125"/>
    </source>
</evidence>
<dbReference type="AlphaFoldDB" id="A0A183IIY0"/>
<dbReference type="EMBL" id="UZAM01007824">
    <property type="protein sequence ID" value="VDP01636.1"/>
    <property type="molecule type" value="Genomic_DNA"/>
</dbReference>
<feature type="region of interest" description="Disordered" evidence="8">
    <location>
        <begin position="71"/>
        <end position="105"/>
    </location>
</feature>
<keyword evidence="5" id="KW-0238">DNA-binding</keyword>
<dbReference type="GO" id="GO:0005634">
    <property type="term" value="C:nucleus"/>
    <property type="evidence" value="ECO:0007669"/>
    <property type="project" value="UniProtKB-SubCell"/>
</dbReference>
<reference evidence="10 11" key="2">
    <citation type="submission" date="2018-11" db="EMBL/GenBank/DDBJ databases">
        <authorList>
            <consortium name="Pathogen Informatics"/>
        </authorList>
    </citation>
    <scope>NUCLEOTIDE SEQUENCE [LARGE SCALE GENOMIC DNA]</scope>
</reference>
<keyword evidence="11" id="KW-1185">Reference proteome</keyword>
<dbReference type="InterPro" id="IPR036388">
    <property type="entry name" value="WH-like_DNA-bd_sf"/>
</dbReference>
<comment type="subcellular location">
    <subcellularLocation>
        <location evidence="1">Nucleus</location>
    </subcellularLocation>
</comment>
<keyword evidence="7" id="KW-0539">Nucleus</keyword>
<organism evidence="12">
    <name type="scientific">Soboliphyme baturini</name>
    <dbReference type="NCBI Taxonomy" id="241478"/>
    <lineage>
        <taxon>Eukaryota</taxon>
        <taxon>Metazoa</taxon>
        <taxon>Ecdysozoa</taxon>
        <taxon>Nematoda</taxon>
        <taxon>Enoplea</taxon>
        <taxon>Dorylaimia</taxon>
        <taxon>Dioctophymatida</taxon>
        <taxon>Dioctophymatoidea</taxon>
        <taxon>Soboliphymatidae</taxon>
        <taxon>Soboliphyme</taxon>
    </lineage>
</organism>
<dbReference type="Proteomes" id="UP000270296">
    <property type="component" value="Unassembled WGS sequence"/>
</dbReference>
<dbReference type="GO" id="GO:0000981">
    <property type="term" value="F:DNA-binding transcription factor activity, RNA polymerase II-specific"/>
    <property type="evidence" value="ECO:0007669"/>
    <property type="project" value="TreeGrafter"/>
</dbReference>
<dbReference type="OrthoDB" id="3225452at2759"/>
<proteinExistence type="predicted"/>
<evidence type="ECO:0000256" key="1">
    <source>
        <dbReference type="ARBA" id="ARBA00004123"/>
    </source>
</evidence>
<evidence type="ECO:0000313" key="11">
    <source>
        <dbReference type="Proteomes" id="UP000270296"/>
    </source>
</evidence>
<evidence type="ECO:0000259" key="9">
    <source>
        <dbReference type="PROSITE" id="PS51057"/>
    </source>
</evidence>
<dbReference type="InterPro" id="IPR001523">
    <property type="entry name" value="Paired_dom"/>
</dbReference>
<evidence type="ECO:0000256" key="2">
    <source>
        <dbReference type="ARBA" id="ARBA00022473"/>
    </source>
</evidence>
<dbReference type="WBParaSite" id="SBAD_0000374001-mRNA-1">
    <property type="protein sequence ID" value="SBAD_0000374001-mRNA-1"/>
    <property type="gene ID" value="SBAD_0000374001"/>
</dbReference>
<dbReference type="SMART" id="SM00351">
    <property type="entry name" value="PAX"/>
    <property type="match status" value="1"/>
</dbReference>
<keyword evidence="4" id="KW-0805">Transcription regulation</keyword>
<evidence type="ECO:0000256" key="7">
    <source>
        <dbReference type="ARBA" id="ARBA00023242"/>
    </source>
</evidence>
<gene>
    <name evidence="10" type="ORF">SBAD_LOCUS3576</name>
</gene>
<reference evidence="12" key="1">
    <citation type="submission" date="2016-06" db="UniProtKB">
        <authorList>
            <consortium name="WormBaseParasite"/>
        </authorList>
    </citation>
    <scope>IDENTIFICATION</scope>
</reference>
<keyword evidence="6" id="KW-0804">Transcription</keyword>
<dbReference type="FunFam" id="1.10.10.10:FF:000003">
    <property type="entry name" value="Paired box protein Pax-6"/>
    <property type="match status" value="1"/>
</dbReference>
<dbReference type="InterPro" id="IPR043565">
    <property type="entry name" value="PAX_fam"/>
</dbReference>
<feature type="domain" description="Paired" evidence="9">
    <location>
        <begin position="1"/>
        <end position="73"/>
    </location>
</feature>
<dbReference type="Gene3D" id="1.10.10.10">
    <property type="entry name" value="Winged helix-like DNA-binding domain superfamily/Winged helix DNA-binding domain"/>
    <property type="match status" value="1"/>
</dbReference>
<feature type="compositionally biased region" description="Basic and acidic residues" evidence="8">
    <location>
        <begin position="73"/>
        <end position="96"/>
    </location>
</feature>
<dbReference type="InterPro" id="IPR009057">
    <property type="entry name" value="Homeodomain-like_sf"/>
</dbReference>
<evidence type="ECO:0000256" key="8">
    <source>
        <dbReference type="SAM" id="MobiDB-lite"/>
    </source>
</evidence>
<dbReference type="Pfam" id="PF00292">
    <property type="entry name" value="PAX"/>
    <property type="match status" value="1"/>
</dbReference>
<protein>
    <submittedName>
        <fullName evidence="12">Paired domain-containing protein</fullName>
    </submittedName>
</protein>
<evidence type="ECO:0000256" key="3">
    <source>
        <dbReference type="ARBA" id="ARBA00022724"/>
    </source>
</evidence>
<evidence type="ECO:0000313" key="12">
    <source>
        <dbReference type="WBParaSite" id="SBAD_0000374001-mRNA-1"/>
    </source>
</evidence>
<dbReference type="GO" id="GO:0000978">
    <property type="term" value="F:RNA polymerase II cis-regulatory region sequence-specific DNA binding"/>
    <property type="evidence" value="ECO:0007669"/>
    <property type="project" value="TreeGrafter"/>
</dbReference>
<dbReference type="SUPFAM" id="SSF46689">
    <property type="entry name" value="Homeodomain-like"/>
    <property type="match status" value="1"/>
</dbReference>
<dbReference type="PANTHER" id="PTHR45636">
    <property type="entry name" value="PAIRED BOX PROTEIN PAX-6-RELATED-RELATED"/>
    <property type="match status" value="1"/>
</dbReference>
<keyword evidence="3" id="KW-0563">Paired box</keyword>
<evidence type="ECO:0000256" key="6">
    <source>
        <dbReference type="ARBA" id="ARBA00023163"/>
    </source>
</evidence>
<sequence>MKYYETGSIRPGVIGGSKPKVATAKVVEAISAYKKQNPTMFAWEIRDRLLSDAVCDHDNVPSVSSINRIVRNRTMDKAMKNTERRSSSTGTPDHRRSPSFSAPASLLHTTNTTSVIAHAPPVQEYSTARNGHYSISGLLGIEGPVGGAKGRNTGAIKSEPDEHSFNRSEAAQAWMNRIKFDSSSYATAMNDIGTLFSAGPGTLLPVSCVGANFGDHLNAIAAAGGDKSGDVAALIPKPGAGSNGGGVGEYPL</sequence>
<keyword evidence="2" id="KW-0217">Developmental protein</keyword>
<name>A0A183IIY0_9BILA</name>
<dbReference type="PROSITE" id="PS51057">
    <property type="entry name" value="PAIRED_2"/>
    <property type="match status" value="1"/>
</dbReference>